<evidence type="ECO:0000256" key="5">
    <source>
        <dbReference type="ARBA" id="ARBA00023277"/>
    </source>
</evidence>
<keyword evidence="4" id="KW-0460">Magnesium</keyword>
<dbReference type="PANTHER" id="PTHR31609:SF1">
    <property type="entry name" value="CARBOHYDRATE DEACETYLASE"/>
    <property type="match status" value="1"/>
</dbReference>
<reference evidence="6 7" key="1">
    <citation type="submission" date="2018-02" db="EMBL/GenBank/DDBJ databases">
        <title>Insights into the biology of acidophilic members of the Acidiferrobacteraceae family derived from comparative genomic analyses.</title>
        <authorList>
            <person name="Issotta F."/>
            <person name="Thyssen C."/>
            <person name="Mena C."/>
            <person name="Moya A."/>
            <person name="Bellenberg S."/>
            <person name="Sproer C."/>
            <person name="Covarrubias P.C."/>
            <person name="Sand W."/>
            <person name="Quatrini R."/>
            <person name="Vera M."/>
        </authorList>
    </citation>
    <scope>NUCLEOTIDE SEQUENCE [LARGE SCALE GENOMIC DNA]</scope>
    <source>
        <strain evidence="7">m-1</strain>
    </source>
</reference>
<evidence type="ECO:0000256" key="2">
    <source>
        <dbReference type="ARBA" id="ARBA00022723"/>
    </source>
</evidence>
<dbReference type="GO" id="GO:0046872">
    <property type="term" value="F:metal ion binding"/>
    <property type="evidence" value="ECO:0007669"/>
    <property type="project" value="UniProtKB-KW"/>
</dbReference>
<accession>A0A1C2G3D2</accession>
<organism evidence="6 7">
    <name type="scientific">Acidiferrobacter thiooxydans</name>
    <dbReference type="NCBI Taxonomy" id="163359"/>
    <lineage>
        <taxon>Bacteria</taxon>
        <taxon>Pseudomonadati</taxon>
        <taxon>Pseudomonadota</taxon>
        <taxon>Gammaproteobacteria</taxon>
        <taxon>Acidiferrobacterales</taxon>
        <taxon>Acidiferrobacteraceae</taxon>
        <taxon>Acidiferrobacter</taxon>
    </lineage>
</organism>
<keyword evidence="5" id="KW-0119">Carbohydrate metabolism</keyword>
<evidence type="ECO:0000313" key="6">
    <source>
        <dbReference type="EMBL" id="RCN56350.1"/>
    </source>
</evidence>
<comment type="cofactor">
    <cofactor evidence="1">
        <name>Mg(2+)</name>
        <dbReference type="ChEBI" id="CHEBI:18420"/>
    </cofactor>
</comment>
<evidence type="ECO:0000256" key="3">
    <source>
        <dbReference type="ARBA" id="ARBA00022801"/>
    </source>
</evidence>
<dbReference type="Pfam" id="PF04794">
    <property type="entry name" value="YdjC"/>
    <property type="match status" value="1"/>
</dbReference>
<dbReference type="GO" id="GO:0005975">
    <property type="term" value="P:carbohydrate metabolic process"/>
    <property type="evidence" value="ECO:0007669"/>
    <property type="project" value="InterPro"/>
</dbReference>
<sequence length="284" mass="30749">MSRASRRLIVTADDFGLSSAVNEAVERAARQGILTCASLMVGEDAADDAVARARRLPALRVGLHVVVADGRPVLPPERIPALCDRHGRLDGRLVRAGVRFFFRPSVARQLEDEIAAQFAAFARTGLPLDHVNAHKHMHLHPTVLGLILKIGRQYGMRAVRLPYEPPAVVRSAGGAWRYGKTMGVVGLWIGLMRWRLDRAGLAHNDRVLGLLQSGGLDEAAVLALLRRLPPGVTELYCHPAISDEAAARALGYRQADEFAALMSTEVARALREGGVMPVAFGDLA</sequence>
<dbReference type="InterPro" id="IPR017836">
    <property type="entry name" value="Hopanoid_biosynth-assoc_HpnK"/>
</dbReference>
<dbReference type="Proteomes" id="UP000253250">
    <property type="component" value="Unassembled WGS sequence"/>
</dbReference>
<dbReference type="PANTHER" id="PTHR31609">
    <property type="entry name" value="YDJC DEACETYLASE FAMILY MEMBER"/>
    <property type="match status" value="1"/>
</dbReference>
<dbReference type="GO" id="GO:0019213">
    <property type="term" value="F:deacetylase activity"/>
    <property type="evidence" value="ECO:0007669"/>
    <property type="project" value="TreeGrafter"/>
</dbReference>
<keyword evidence="2" id="KW-0479">Metal-binding</keyword>
<protein>
    <submittedName>
        <fullName evidence="6">ChbG/HpnK family deacetylase</fullName>
    </submittedName>
</protein>
<dbReference type="SUPFAM" id="SSF88713">
    <property type="entry name" value="Glycoside hydrolase/deacetylase"/>
    <property type="match status" value="1"/>
</dbReference>
<dbReference type="Gene3D" id="3.20.20.370">
    <property type="entry name" value="Glycoside hydrolase/deacetylase"/>
    <property type="match status" value="1"/>
</dbReference>
<keyword evidence="3" id="KW-0378">Hydrolase</keyword>
<keyword evidence="7" id="KW-1185">Reference proteome</keyword>
<evidence type="ECO:0000313" key="7">
    <source>
        <dbReference type="Proteomes" id="UP000253250"/>
    </source>
</evidence>
<dbReference type="InterPro" id="IPR006879">
    <property type="entry name" value="YdjC-like"/>
</dbReference>
<dbReference type="InterPro" id="IPR011330">
    <property type="entry name" value="Glyco_hydro/deAcase_b/a-brl"/>
</dbReference>
<evidence type="ECO:0000256" key="1">
    <source>
        <dbReference type="ARBA" id="ARBA00001946"/>
    </source>
</evidence>
<dbReference type="STRING" id="163359.A9R16_08895"/>
<dbReference type="NCBIfam" id="TIGR03473">
    <property type="entry name" value="HpnK"/>
    <property type="match status" value="1"/>
</dbReference>
<gene>
    <name evidence="6" type="ORF">C4900_10970</name>
</gene>
<proteinExistence type="predicted"/>
<dbReference type="GO" id="GO:0016787">
    <property type="term" value="F:hydrolase activity"/>
    <property type="evidence" value="ECO:0007669"/>
    <property type="project" value="UniProtKB-KW"/>
</dbReference>
<dbReference type="EMBL" id="PSYR01000002">
    <property type="protein sequence ID" value="RCN56350.1"/>
    <property type="molecule type" value="Genomic_DNA"/>
</dbReference>
<dbReference type="AlphaFoldDB" id="A0A1C2G3D2"/>
<dbReference type="RefSeq" id="WP_065969207.1">
    <property type="nucleotide sequence ID" value="NZ_CP080624.1"/>
</dbReference>
<comment type="caution">
    <text evidence="6">The sequence shown here is derived from an EMBL/GenBank/DDBJ whole genome shotgun (WGS) entry which is preliminary data.</text>
</comment>
<name>A0A1C2G3D2_9GAMM</name>
<dbReference type="OrthoDB" id="9774177at2"/>
<evidence type="ECO:0000256" key="4">
    <source>
        <dbReference type="ARBA" id="ARBA00022842"/>
    </source>
</evidence>